<gene>
    <name evidence="9" type="ORF">GCM10007269_10730</name>
</gene>
<dbReference type="NCBIfam" id="TIGR00675">
    <property type="entry name" value="dcm"/>
    <property type="match status" value="1"/>
</dbReference>
<protein>
    <recommendedName>
        <fullName evidence="1">DNA (cytosine-5-)-methyltransferase</fullName>
        <ecNumber evidence="1">2.1.1.37</ecNumber>
    </recommendedName>
</protein>
<evidence type="ECO:0000256" key="6">
    <source>
        <dbReference type="PROSITE-ProRule" id="PRU01016"/>
    </source>
</evidence>
<dbReference type="Proteomes" id="UP000629365">
    <property type="component" value="Unassembled WGS sequence"/>
</dbReference>
<dbReference type="PRINTS" id="PR00105">
    <property type="entry name" value="C5METTRFRASE"/>
</dbReference>
<evidence type="ECO:0000256" key="4">
    <source>
        <dbReference type="ARBA" id="ARBA00022691"/>
    </source>
</evidence>
<evidence type="ECO:0000256" key="5">
    <source>
        <dbReference type="ARBA" id="ARBA00022747"/>
    </source>
</evidence>
<name>A0ABQ1RJV6_9MICO</name>
<dbReference type="PANTHER" id="PTHR10629:SF52">
    <property type="entry name" value="DNA (CYTOSINE-5)-METHYLTRANSFERASE 1"/>
    <property type="match status" value="1"/>
</dbReference>
<dbReference type="PROSITE" id="PS00095">
    <property type="entry name" value="C5_MTASE_2"/>
    <property type="match status" value="1"/>
</dbReference>
<dbReference type="Pfam" id="PF07669">
    <property type="entry name" value="Eco57I"/>
    <property type="match status" value="1"/>
</dbReference>
<evidence type="ECO:0000256" key="1">
    <source>
        <dbReference type="ARBA" id="ARBA00011975"/>
    </source>
</evidence>
<evidence type="ECO:0000256" key="3">
    <source>
        <dbReference type="ARBA" id="ARBA00022679"/>
    </source>
</evidence>
<keyword evidence="3 6" id="KW-0808">Transferase</keyword>
<comment type="similarity">
    <text evidence="6 7">Belongs to the class I-like SAM-binding methyltransferase superfamily. C5-methyltransferase family.</text>
</comment>
<organism evidence="9 10">
    <name type="scientific">Microbacterium murale</name>
    <dbReference type="NCBI Taxonomy" id="1081040"/>
    <lineage>
        <taxon>Bacteria</taxon>
        <taxon>Bacillati</taxon>
        <taxon>Actinomycetota</taxon>
        <taxon>Actinomycetes</taxon>
        <taxon>Micrococcales</taxon>
        <taxon>Microbacteriaceae</taxon>
        <taxon>Microbacterium</taxon>
    </lineage>
</organism>
<dbReference type="Gene3D" id="3.90.120.10">
    <property type="entry name" value="DNA Methylase, subunit A, domain 2"/>
    <property type="match status" value="1"/>
</dbReference>
<keyword evidence="10" id="KW-1185">Reference proteome</keyword>
<dbReference type="PROSITE" id="PS51679">
    <property type="entry name" value="SAM_MT_C5"/>
    <property type="match status" value="1"/>
</dbReference>
<evidence type="ECO:0000256" key="2">
    <source>
        <dbReference type="ARBA" id="ARBA00022603"/>
    </source>
</evidence>
<dbReference type="SUPFAM" id="SSF53335">
    <property type="entry name" value="S-adenosyl-L-methionine-dependent methyltransferases"/>
    <property type="match status" value="3"/>
</dbReference>
<keyword evidence="2 6" id="KW-0489">Methyltransferase</keyword>
<dbReference type="Pfam" id="PF00145">
    <property type="entry name" value="DNA_methylase"/>
    <property type="match status" value="2"/>
</dbReference>
<dbReference type="InterPro" id="IPR050390">
    <property type="entry name" value="C5-Methyltransferase"/>
</dbReference>
<proteinExistence type="inferred from homology"/>
<feature type="active site" evidence="6">
    <location>
        <position position="859"/>
    </location>
</feature>
<evidence type="ECO:0000259" key="8">
    <source>
        <dbReference type="Pfam" id="PF07669"/>
    </source>
</evidence>
<sequence>MDAPLTELQQQLKATPLSETASLAQDEHDVRTLAHTIDLNDLAVADLIGRVQDPLVLAYAVATLTQKAFHTYVDPRTGATVRNLSGAKRAGTFFTPPSVASEMAKFALDGRDEVWLSLEPASGTGMLTSGLLVEAARTGVPIHQAHAWELSPYLSALSERIITAVIERLNLQTVVRVQAGDAIALFDSKLVQPDVLVMNPPYGRVKYLKSEATNAETKAANADAAVAAGHAWVSSTQRRYSATATRLGLRERGLDHQRVFMAAGMEGLASNGRMVCIAPSSWTSGPLSRDIRELLLRDRHVQQIVLYPEDAKLFPTVNQPTGIVVADRDGGHESIQISVRGRSLDDGTEYEVSYSEILNTRDEQLRIPMMRPEVRAAFEQVVRLPRIADLDVKNARGELDLTADKWMLSEHPGSARVVRGDHVQRYDLSDVASSSKPGWVTEAGVTALTSRAKWVDSEMARIVGRQVAYMGKSRRLSFAEVPAGSIVSNSCNYLAVSDPEMRAALLGFLNSAPAEWWFRLHNANNHVSNGELDQLPWPLQDRAILEAVATSATVRSNLGSQAESEFALRVERLIDALVCFGMGLTASMARPLLEEILDPRGAEECIGLLDWFRRHGVPAHLREERTWMQHELNTLSELDYEMIRHIPIGGNWQQIPESVPSERLKQIRAMSAERGVVRTTYYGRLRPEQPSYTVATYYNRPGNGTNIHPVEDRTLSHREAARLQSFPDSYAFIGGDGAIRKQIGNAVPPLLGRAVAGRLLESGVDRGPVVDLFAGAGGLSLGFEIAGMSVAVAADSNESALRTYAFNRPTESIADPNSDRTLLVGADLSDPRVREDLYASIRQKLNGSRPSALIGGPPCQGFSHAGFRDPSDPRSDLAVAFLDFVDALEPDAVVLENVEGILTARGGKVARDLIETLNELGYPVARPWVLAAEQFGVPQMRRRVFLVARRGESVTAPDGPLDRCLGRREGHRVNRAETYPVTVEEAIMDLPSLVERQPFVASASRPAFARWATGRLSSEDFLHDHTHAVRT</sequence>
<evidence type="ECO:0000313" key="9">
    <source>
        <dbReference type="EMBL" id="GGD69461.1"/>
    </source>
</evidence>
<comment type="caution">
    <text evidence="9">The sequence shown here is derived from an EMBL/GenBank/DDBJ whole genome shotgun (WGS) entry which is preliminary data.</text>
</comment>
<accession>A0ABQ1RJV6</accession>
<evidence type="ECO:0000313" key="10">
    <source>
        <dbReference type="Proteomes" id="UP000629365"/>
    </source>
</evidence>
<keyword evidence="5" id="KW-0680">Restriction system</keyword>
<feature type="domain" description="Type II methyltransferase M.TaqI-like" evidence="8">
    <location>
        <begin position="194"/>
        <end position="314"/>
    </location>
</feature>
<dbReference type="InterPro" id="IPR031303">
    <property type="entry name" value="C5_meth_CS"/>
</dbReference>
<dbReference type="EC" id="2.1.1.37" evidence="1"/>
<reference evidence="10" key="1">
    <citation type="journal article" date="2019" name="Int. J. Syst. Evol. Microbiol.">
        <title>The Global Catalogue of Microorganisms (GCM) 10K type strain sequencing project: providing services to taxonomists for standard genome sequencing and annotation.</title>
        <authorList>
            <consortium name="The Broad Institute Genomics Platform"/>
            <consortium name="The Broad Institute Genome Sequencing Center for Infectious Disease"/>
            <person name="Wu L."/>
            <person name="Ma J."/>
        </authorList>
    </citation>
    <scope>NUCLEOTIDE SEQUENCE [LARGE SCALE GENOMIC DNA]</scope>
    <source>
        <strain evidence="10">CCM 7640</strain>
    </source>
</reference>
<dbReference type="InterPro" id="IPR011639">
    <property type="entry name" value="MethylTrfase_TaqI-like_dom"/>
</dbReference>
<dbReference type="PROSITE" id="PS00092">
    <property type="entry name" value="N6_MTASE"/>
    <property type="match status" value="1"/>
</dbReference>
<dbReference type="Gene3D" id="3.40.50.150">
    <property type="entry name" value="Vaccinia Virus protein VP39"/>
    <property type="match status" value="2"/>
</dbReference>
<dbReference type="InterPro" id="IPR001525">
    <property type="entry name" value="C5_MeTfrase"/>
</dbReference>
<dbReference type="InterPro" id="IPR002052">
    <property type="entry name" value="DNA_methylase_N6_adenine_CS"/>
</dbReference>
<dbReference type="PANTHER" id="PTHR10629">
    <property type="entry name" value="CYTOSINE-SPECIFIC METHYLTRANSFERASE"/>
    <property type="match status" value="1"/>
</dbReference>
<evidence type="ECO:0000256" key="7">
    <source>
        <dbReference type="RuleBase" id="RU000416"/>
    </source>
</evidence>
<dbReference type="InterPro" id="IPR029063">
    <property type="entry name" value="SAM-dependent_MTases_sf"/>
</dbReference>
<dbReference type="EMBL" id="BMCM01000001">
    <property type="protein sequence ID" value="GGD69461.1"/>
    <property type="molecule type" value="Genomic_DNA"/>
</dbReference>
<keyword evidence="4 6" id="KW-0949">S-adenosyl-L-methionine</keyword>